<name>G0N0I2_CAEBE</name>
<dbReference type="PANTHER" id="PTHR22899">
    <property type="entry name" value="CYCLIN-RELATED F-BOX FAMILY"/>
    <property type="match status" value="1"/>
</dbReference>
<protein>
    <recommendedName>
        <fullName evidence="1">Sdz-33 F-box domain-containing protein</fullName>
    </recommendedName>
</protein>
<dbReference type="eggNOG" id="ENOG502RAXY">
    <property type="taxonomic scope" value="Eukaryota"/>
</dbReference>
<gene>
    <name evidence="2" type="ORF">CAEBREN_18081</name>
</gene>
<reference evidence="3" key="1">
    <citation type="submission" date="2011-07" db="EMBL/GenBank/DDBJ databases">
        <authorList>
            <consortium name="Caenorhabditis brenneri Sequencing and Analysis Consortium"/>
            <person name="Wilson R.K."/>
        </authorList>
    </citation>
    <scope>NUCLEOTIDE SEQUENCE [LARGE SCALE GENOMIC DNA]</scope>
    <source>
        <strain evidence="3">PB2801</strain>
    </source>
</reference>
<dbReference type="OrthoDB" id="5842403at2759"/>
<dbReference type="FunCoup" id="G0N0I2">
    <property type="interactions" value="1044"/>
</dbReference>
<dbReference type="Pfam" id="PF07735">
    <property type="entry name" value="FBA_2"/>
    <property type="match status" value="1"/>
</dbReference>
<sequence length="221" mass="25969">MEHFKTIFNFRRTGSIEYDDPLGNYDPVDIKKYFGVPSSLTVLNTGHSVHNQVVLQTFLLVDSLTIEPSVFQNSKIPPELLIQNFDLLRIKAEFGPNSITLDELLMINSKAIDIRRARMGPKDINKFIKLWQHGANPQMEYLFIYFESEREDTEEIIRKGINFLEMPETERRVFKFAGYRDDEKVECGMDIWRKDGVKATVQFGDHWDCFEMFVWFDHCIV</sequence>
<feature type="domain" description="Sdz-33 F-box" evidence="1">
    <location>
        <begin position="77"/>
        <end position="143"/>
    </location>
</feature>
<evidence type="ECO:0000313" key="2">
    <source>
        <dbReference type="EMBL" id="EGT48918.1"/>
    </source>
</evidence>
<dbReference type="EMBL" id="GL379824">
    <property type="protein sequence ID" value="EGT48918.1"/>
    <property type="molecule type" value="Genomic_DNA"/>
</dbReference>
<dbReference type="InterPro" id="IPR012885">
    <property type="entry name" value="F-box_Sdz-33"/>
</dbReference>
<proteinExistence type="predicted"/>
<accession>G0N0I2</accession>
<dbReference type="HOGENOM" id="CLU_028840_1_2_1"/>
<dbReference type="InParanoid" id="G0N0I2"/>
<dbReference type="PANTHER" id="PTHR22899:SF0">
    <property type="entry name" value="F-BOX ASSOCIATED DOMAIN-CONTAINING PROTEIN-RELATED"/>
    <property type="match status" value="1"/>
</dbReference>
<dbReference type="InterPro" id="IPR053222">
    <property type="entry name" value="Zygotic_Embryogenesis-Asso"/>
</dbReference>
<keyword evidence="3" id="KW-1185">Reference proteome</keyword>
<dbReference type="Proteomes" id="UP000008068">
    <property type="component" value="Unassembled WGS sequence"/>
</dbReference>
<evidence type="ECO:0000313" key="3">
    <source>
        <dbReference type="Proteomes" id="UP000008068"/>
    </source>
</evidence>
<evidence type="ECO:0000259" key="1">
    <source>
        <dbReference type="Pfam" id="PF07735"/>
    </source>
</evidence>
<organism evidence="3">
    <name type="scientific">Caenorhabditis brenneri</name>
    <name type="common">Nematode worm</name>
    <dbReference type="NCBI Taxonomy" id="135651"/>
    <lineage>
        <taxon>Eukaryota</taxon>
        <taxon>Metazoa</taxon>
        <taxon>Ecdysozoa</taxon>
        <taxon>Nematoda</taxon>
        <taxon>Chromadorea</taxon>
        <taxon>Rhabditida</taxon>
        <taxon>Rhabditina</taxon>
        <taxon>Rhabditomorpha</taxon>
        <taxon>Rhabditoidea</taxon>
        <taxon>Rhabditidae</taxon>
        <taxon>Peloderinae</taxon>
        <taxon>Caenorhabditis</taxon>
    </lineage>
</organism>
<dbReference type="AlphaFoldDB" id="G0N0I2"/>